<comment type="caution">
    <text evidence="1">The sequence shown here is derived from an EMBL/GenBank/DDBJ whole genome shotgun (WGS) entry which is preliminary data.</text>
</comment>
<dbReference type="AlphaFoldDB" id="A0A4Z2HS09"/>
<dbReference type="EMBL" id="SRLO01000188">
    <property type="protein sequence ID" value="TNN68538.1"/>
    <property type="molecule type" value="Genomic_DNA"/>
</dbReference>
<accession>A0A4Z2HS09</accession>
<organism evidence="1 2">
    <name type="scientific">Liparis tanakae</name>
    <name type="common">Tanaka's snailfish</name>
    <dbReference type="NCBI Taxonomy" id="230148"/>
    <lineage>
        <taxon>Eukaryota</taxon>
        <taxon>Metazoa</taxon>
        <taxon>Chordata</taxon>
        <taxon>Craniata</taxon>
        <taxon>Vertebrata</taxon>
        <taxon>Euteleostomi</taxon>
        <taxon>Actinopterygii</taxon>
        <taxon>Neopterygii</taxon>
        <taxon>Teleostei</taxon>
        <taxon>Neoteleostei</taxon>
        <taxon>Acanthomorphata</taxon>
        <taxon>Eupercaria</taxon>
        <taxon>Perciformes</taxon>
        <taxon>Cottioidei</taxon>
        <taxon>Cottales</taxon>
        <taxon>Liparidae</taxon>
        <taxon>Liparis</taxon>
    </lineage>
</organism>
<sequence length="110" mass="12390">MLKKICLSLPKAVKVTVSHGVPVCRSTICFSLVLSTLIHFLPYLRSTRHDSVRGRAAQEIWHLQRDHVVPAEEDHSHLGTFPGHRHRCPDAHQPEPGPEVRVVLQAVQKV</sequence>
<evidence type="ECO:0000313" key="2">
    <source>
        <dbReference type="Proteomes" id="UP000314294"/>
    </source>
</evidence>
<reference evidence="1 2" key="1">
    <citation type="submission" date="2019-03" db="EMBL/GenBank/DDBJ databases">
        <title>First draft genome of Liparis tanakae, snailfish: a comprehensive survey of snailfish specific genes.</title>
        <authorList>
            <person name="Kim W."/>
            <person name="Song I."/>
            <person name="Jeong J.-H."/>
            <person name="Kim D."/>
            <person name="Kim S."/>
            <person name="Ryu S."/>
            <person name="Song J.Y."/>
            <person name="Lee S.K."/>
        </authorList>
    </citation>
    <scope>NUCLEOTIDE SEQUENCE [LARGE SCALE GENOMIC DNA]</scope>
    <source>
        <tissue evidence="1">Muscle</tissue>
    </source>
</reference>
<dbReference type="Proteomes" id="UP000314294">
    <property type="component" value="Unassembled WGS sequence"/>
</dbReference>
<keyword evidence="2" id="KW-1185">Reference proteome</keyword>
<name>A0A4Z2HS09_9TELE</name>
<evidence type="ECO:0000313" key="1">
    <source>
        <dbReference type="EMBL" id="TNN68538.1"/>
    </source>
</evidence>
<gene>
    <name evidence="1" type="ORF">EYF80_021184</name>
</gene>
<proteinExistence type="predicted"/>
<protein>
    <submittedName>
        <fullName evidence="1">Uncharacterized protein</fullName>
    </submittedName>
</protein>